<dbReference type="Gene3D" id="3.40.640.10">
    <property type="entry name" value="Type I PLP-dependent aspartate aminotransferase-like (Major domain)"/>
    <property type="match status" value="1"/>
</dbReference>
<gene>
    <name evidence="6" type="primary">argD</name>
    <name evidence="6" type="ORF">OSSY52_09970</name>
</gene>
<dbReference type="PANTHER" id="PTHR11986">
    <property type="entry name" value="AMINOTRANSFERASE CLASS III"/>
    <property type="match status" value="1"/>
</dbReference>
<evidence type="ECO:0000256" key="4">
    <source>
        <dbReference type="ARBA" id="ARBA00022898"/>
    </source>
</evidence>
<dbReference type="PROSITE" id="PS00600">
    <property type="entry name" value="AA_TRANSFER_CLASS_3"/>
    <property type="match status" value="1"/>
</dbReference>
<evidence type="ECO:0000256" key="1">
    <source>
        <dbReference type="ARBA" id="ARBA00001933"/>
    </source>
</evidence>
<dbReference type="FunFam" id="3.40.640.10:FF:000004">
    <property type="entry name" value="Acetylornithine aminotransferase"/>
    <property type="match status" value="1"/>
</dbReference>
<dbReference type="GO" id="GO:0008483">
    <property type="term" value="F:transaminase activity"/>
    <property type="evidence" value="ECO:0007669"/>
    <property type="project" value="UniProtKB-KW"/>
</dbReference>
<protein>
    <submittedName>
        <fullName evidence="6">Acetylornithine aminotransferase</fullName>
    </submittedName>
</protein>
<dbReference type="Proteomes" id="UP000516361">
    <property type="component" value="Chromosome"/>
</dbReference>
<keyword evidence="3 6" id="KW-0808">Transferase</keyword>
<dbReference type="CDD" id="cd00610">
    <property type="entry name" value="OAT_like"/>
    <property type="match status" value="1"/>
</dbReference>
<accession>A0A7G1G684</accession>
<evidence type="ECO:0000313" key="6">
    <source>
        <dbReference type="EMBL" id="BBE30856.1"/>
    </source>
</evidence>
<evidence type="ECO:0000256" key="3">
    <source>
        <dbReference type="ARBA" id="ARBA00022679"/>
    </source>
</evidence>
<name>A0A7G1G684_9BACT</name>
<evidence type="ECO:0000256" key="5">
    <source>
        <dbReference type="RuleBase" id="RU003560"/>
    </source>
</evidence>
<dbReference type="AlphaFoldDB" id="A0A7G1G684"/>
<comment type="cofactor">
    <cofactor evidence="1">
        <name>pyridoxal 5'-phosphate</name>
        <dbReference type="ChEBI" id="CHEBI:597326"/>
    </cofactor>
</comment>
<dbReference type="InterPro" id="IPR005814">
    <property type="entry name" value="Aminotrans_3"/>
</dbReference>
<dbReference type="InterPro" id="IPR049704">
    <property type="entry name" value="Aminotrans_3_PPA_site"/>
</dbReference>
<dbReference type="InterPro" id="IPR015422">
    <property type="entry name" value="PyrdxlP-dep_Trfase_small"/>
</dbReference>
<dbReference type="InParanoid" id="A0A7G1G684"/>
<dbReference type="GO" id="GO:0030170">
    <property type="term" value="F:pyridoxal phosphate binding"/>
    <property type="evidence" value="ECO:0007669"/>
    <property type="project" value="InterPro"/>
</dbReference>
<dbReference type="InterPro" id="IPR050103">
    <property type="entry name" value="Class-III_PLP-dep_AT"/>
</dbReference>
<comment type="similarity">
    <text evidence="5">Belongs to the class-III pyridoxal-phosphate-dependent aminotransferase family.</text>
</comment>
<dbReference type="RefSeq" id="WP_190615923.1">
    <property type="nucleotide sequence ID" value="NZ_AP018712.1"/>
</dbReference>
<dbReference type="FunCoup" id="A0A7G1G684">
    <property type="interactions" value="366"/>
</dbReference>
<dbReference type="SUPFAM" id="SSF53383">
    <property type="entry name" value="PLP-dependent transferases"/>
    <property type="match status" value="1"/>
</dbReference>
<dbReference type="Gene3D" id="3.90.1150.10">
    <property type="entry name" value="Aspartate Aminotransferase, domain 1"/>
    <property type="match status" value="1"/>
</dbReference>
<dbReference type="PIRSF" id="PIRSF000521">
    <property type="entry name" value="Transaminase_4ab_Lys_Orn"/>
    <property type="match status" value="1"/>
</dbReference>
<dbReference type="EMBL" id="AP018712">
    <property type="protein sequence ID" value="BBE30856.1"/>
    <property type="molecule type" value="Genomic_DNA"/>
</dbReference>
<organism evidence="6 7">
    <name type="scientific">Tepiditoga spiralis</name>
    <dbReference type="NCBI Taxonomy" id="2108365"/>
    <lineage>
        <taxon>Bacteria</taxon>
        <taxon>Thermotogati</taxon>
        <taxon>Thermotogota</taxon>
        <taxon>Thermotogae</taxon>
        <taxon>Petrotogales</taxon>
        <taxon>Petrotogaceae</taxon>
        <taxon>Tepiditoga</taxon>
    </lineage>
</organism>
<dbReference type="GO" id="GO:0042802">
    <property type="term" value="F:identical protein binding"/>
    <property type="evidence" value="ECO:0007669"/>
    <property type="project" value="TreeGrafter"/>
</dbReference>
<dbReference type="Pfam" id="PF00202">
    <property type="entry name" value="Aminotran_3"/>
    <property type="match status" value="1"/>
</dbReference>
<sequence length="377" mass="42622">MNLIKMYNNYNFKVTKAKGIYIYSNEEKYIDTFAGIGVMSFGHSYEPLNKVLKFKIDKYTHLSNFFIDKDAEYVAKKLINFTETDGKVFFTNSGTESTETALKAIKKVSSIKKNKIIYFKNGFHGRTTGALSITGFDKLKDQFLPLFQNTIELKFNDEKQFENYIENNSENVIAVYLEGVQGAGGVVPMTKEFAETIKNYHEKLKFILVCDEIQAGLGRTGKIFSYQHYNLNPDIVTVAKSLGGGLPLGAVLFLNQFQNILKKGDHGSTFAPNPISLAGAHFIVDNIENILSEVSEKGLYFIDKLKNIKSNNIKEIRGKGLMIGIELKNAQPNLRNKALKKNLLINILADKVIRLLPSFTIFYEEIDKICNILEEIL</sequence>
<keyword evidence="4 5" id="KW-0663">Pyridoxal phosphate</keyword>
<proteinExistence type="inferred from homology"/>
<evidence type="ECO:0000256" key="2">
    <source>
        <dbReference type="ARBA" id="ARBA00022576"/>
    </source>
</evidence>
<evidence type="ECO:0000313" key="7">
    <source>
        <dbReference type="Proteomes" id="UP000516361"/>
    </source>
</evidence>
<dbReference type="PANTHER" id="PTHR11986:SF79">
    <property type="entry name" value="ACETYLORNITHINE AMINOTRANSFERASE, MITOCHONDRIAL"/>
    <property type="match status" value="1"/>
</dbReference>
<dbReference type="InterPro" id="IPR015421">
    <property type="entry name" value="PyrdxlP-dep_Trfase_major"/>
</dbReference>
<reference evidence="6 7" key="1">
    <citation type="submission" date="2018-06" db="EMBL/GenBank/DDBJ databases">
        <title>Genome sequencing of Oceanotoga sp. sy52.</title>
        <authorList>
            <person name="Mori K."/>
        </authorList>
    </citation>
    <scope>NUCLEOTIDE SEQUENCE [LARGE SCALE GENOMIC DNA]</scope>
    <source>
        <strain evidence="7">sy52</strain>
    </source>
</reference>
<dbReference type="InterPro" id="IPR015424">
    <property type="entry name" value="PyrdxlP-dep_Trfase"/>
</dbReference>
<dbReference type="KEGG" id="ocy:OSSY52_09970"/>
<keyword evidence="2 6" id="KW-0032">Aminotransferase</keyword>
<keyword evidence="7" id="KW-1185">Reference proteome</keyword>